<dbReference type="EMBL" id="CAEZTC010000098">
    <property type="protein sequence ID" value="CAB4561406.1"/>
    <property type="molecule type" value="Genomic_DNA"/>
</dbReference>
<accession>A0A6J6DDE7</accession>
<evidence type="ECO:0000256" key="2">
    <source>
        <dbReference type="ARBA" id="ARBA00023002"/>
    </source>
</evidence>
<evidence type="ECO:0000259" key="3">
    <source>
        <dbReference type="SMART" id="SM00822"/>
    </source>
</evidence>
<dbReference type="PRINTS" id="PR00081">
    <property type="entry name" value="GDHRDH"/>
</dbReference>
<dbReference type="EMBL" id="CAEZWE010000046">
    <property type="protein sequence ID" value="CAB4656814.1"/>
    <property type="molecule type" value="Genomic_DNA"/>
</dbReference>
<dbReference type="PANTHER" id="PTHR42760">
    <property type="entry name" value="SHORT-CHAIN DEHYDROGENASES/REDUCTASES FAMILY MEMBER"/>
    <property type="match status" value="1"/>
</dbReference>
<organism evidence="4">
    <name type="scientific">freshwater metagenome</name>
    <dbReference type="NCBI Taxonomy" id="449393"/>
    <lineage>
        <taxon>unclassified sequences</taxon>
        <taxon>metagenomes</taxon>
        <taxon>ecological metagenomes</taxon>
    </lineage>
</organism>
<dbReference type="InterPro" id="IPR002347">
    <property type="entry name" value="SDR_fam"/>
</dbReference>
<gene>
    <name evidence="4" type="ORF">UFOPK1572_00861</name>
    <name evidence="5" type="ORF">UFOPK2169_01127</name>
</gene>
<evidence type="ECO:0000256" key="1">
    <source>
        <dbReference type="ARBA" id="ARBA00006484"/>
    </source>
</evidence>
<proteinExistence type="inferred from homology"/>
<dbReference type="FunFam" id="3.40.50.720:FF:000084">
    <property type="entry name" value="Short-chain dehydrogenase reductase"/>
    <property type="match status" value="1"/>
</dbReference>
<keyword evidence="2" id="KW-0560">Oxidoreductase</keyword>
<evidence type="ECO:0000313" key="5">
    <source>
        <dbReference type="EMBL" id="CAB4656814.1"/>
    </source>
</evidence>
<name>A0A6J6DDE7_9ZZZZ</name>
<comment type="similarity">
    <text evidence="1">Belongs to the short-chain dehydrogenases/reductases (SDR) family.</text>
</comment>
<dbReference type="GO" id="GO:0048038">
    <property type="term" value="F:quinone binding"/>
    <property type="evidence" value="ECO:0007669"/>
    <property type="project" value="TreeGrafter"/>
</dbReference>
<reference evidence="4" key="1">
    <citation type="submission" date="2020-05" db="EMBL/GenBank/DDBJ databases">
        <authorList>
            <person name="Chiriac C."/>
            <person name="Salcher M."/>
            <person name="Ghai R."/>
            <person name="Kavagutti S V."/>
        </authorList>
    </citation>
    <scope>NUCLEOTIDE SEQUENCE</scope>
</reference>
<dbReference type="PROSITE" id="PS00061">
    <property type="entry name" value="ADH_SHORT"/>
    <property type="match status" value="1"/>
</dbReference>
<sequence>MAQMFDLAGKVALITGGNGGIGLGMARGLAQCGADLAIWGTNAHKNQAARAELETFGVRVVDYVCDVGDQEQVETVFAQTLEAFGHVDACFVNAGVGGKAESFATMTDDEWHRVMRVNLDGAFYTAQVAVRAMVAQGHGGSLVFTTSGSAYFGQQRGQHYGASKAGLISMMRAIAVEHARHGIRSNAILPGWIESEMTAPALGWDKFVANVLPRVPMRRWGDPNDFSGIAAYLASDLSKYHTGDVITIDGGYHSF</sequence>
<dbReference type="SMART" id="SM00822">
    <property type="entry name" value="PKS_KR"/>
    <property type="match status" value="1"/>
</dbReference>
<dbReference type="InterPro" id="IPR020904">
    <property type="entry name" value="Sc_DH/Rdtase_CS"/>
</dbReference>
<dbReference type="AlphaFoldDB" id="A0A6J6DDE7"/>
<protein>
    <submittedName>
        <fullName evidence="4">Unannotated protein</fullName>
    </submittedName>
</protein>
<dbReference type="Gene3D" id="3.40.50.720">
    <property type="entry name" value="NAD(P)-binding Rossmann-like Domain"/>
    <property type="match status" value="1"/>
</dbReference>
<dbReference type="GO" id="GO:0016616">
    <property type="term" value="F:oxidoreductase activity, acting on the CH-OH group of donors, NAD or NADP as acceptor"/>
    <property type="evidence" value="ECO:0007669"/>
    <property type="project" value="TreeGrafter"/>
</dbReference>
<dbReference type="InterPro" id="IPR036291">
    <property type="entry name" value="NAD(P)-bd_dom_sf"/>
</dbReference>
<feature type="domain" description="Ketoreductase" evidence="3">
    <location>
        <begin position="10"/>
        <end position="195"/>
    </location>
</feature>
<dbReference type="SUPFAM" id="SSF51735">
    <property type="entry name" value="NAD(P)-binding Rossmann-fold domains"/>
    <property type="match status" value="1"/>
</dbReference>
<dbReference type="Pfam" id="PF13561">
    <property type="entry name" value="adh_short_C2"/>
    <property type="match status" value="1"/>
</dbReference>
<dbReference type="InterPro" id="IPR057326">
    <property type="entry name" value="KR_dom"/>
</dbReference>
<dbReference type="PANTHER" id="PTHR42760:SF133">
    <property type="entry name" value="3-OXOACYL-[ACYL-CARRIER-PROTEIN] REDUCTASE"/>
    <property type="match status" value="1"/>
</dbReference>
<evidence type="ECO:0000313" key="4">
    <source>
        <dbReference type="EMBL" id="CAB4561406.1"/>
    </source>
</evidence>
<dbReference type="GO" id="GO:0006633">
    <property type="term" value="P:fatty acid biosynthetic process"/>
    <property type="evidence" value="ECO:0007669"/>
    <property type="project" value="TreeGrafter"/>
</dbReference>